<organism evidence="1 2">
    <name type="scientific">Microterricola viridarii</name>
    <dbReference type="NCBI Taxonomy" id="412690"/>
    <lineage>
        <taxon>Bacteria</taxon>
        <taxon>Bacillati</taxon>
        <taxon>Actinomycetota</taxon>
        <taxon>Actinomycetes</taxon>
        <taxon>Micrococcales</taxon>
        <taxon>Microbacteriaceae</taxon>
        <taxon>Microterricola</taxon>
    </lineage>
</organism>
<dbReference type="RefSeq" id="WP_083364996.1">
    <property type="nucleotide sequence ID" value="NZ_LT629742.1"/>
</dbReference>
<accession>A0A1H1Z2C5</accession>
<keyword evidence="2" id="KW-1185">Reference proteome</keyword>
<sequence length="189" mass="19636">MNKRTLAALGAIFGSLMLVLGLQQAVVLTSAAWTDSVNFSAPATSGTWAVAQAQLRLDVGTVASDSGPVMILRVQVANQKPNTSSGAPVNTLSLKATVPTAALGNQALMTIPSGWSLFGTPVTSGANQIFEFRRTTTIAVYGDTGTVEFKLPLACKKGDKVPASIEITSPEAVNTLNFSGDAHILGWQC</sequence>
<dbReference type="Proteomes" id="UP000181956">
    <property type="component" value="Chromosome I"/>
</dbReference>
<protein>
    <submittedName>
        <fullName evidence="1">Uncharacterized protein</fullName>
    </submittedName>
</protein>
<dbReference type="OrthoDB" id="9920537at2"/>
<reference evidence="2" key="1">
    <citation type="submission" date="2016-10" db="EMBL/GenBank/DDBJ databases">
        <authorList>
            <person name="Varghese N."/>
            <person name="Submissions S."/>
        </authorList>
    </citation>
    <scope>NUCLEOTIDE SEQUENCE [LARGE SCALE GENOMIC DNA]</scope>
    <source>
        <strain evidence="2">DSM 21772</strain>
    </source>
</reference>
<dbReference type="EMBL" id="LT629742">
    <property type="protein sequence ID" value="SDT27894.1"/>
    <property type="molecule type" value="Genomic_DNA"/>
</dbReference>
<gene>
    <name evidence="1" type="ORF">SAMN04489834_3291</name>
</gene>
<evidence type="ECO:0000313" key="2">
    <source>
        <dbReference type="Proteomes" id="UP000181956"/>
    </source>
</evidence>
<dbReference type="STRING" id="412690.SAMN04489834_3291"/>
<dbReference type="AlphaFoldDB" id="A0A1H1Z2C5"/>
<proteinExistence type="predicted"/>
<evidence type="ECO:0000313" key="1">
    <source>
        <dbReference type="EMBL" id="SDT27894.1"/>
    </source>
</evidence>
<name>A0A1H1Z2C5_9MICO</name>